<protein>
    <submittedName>
        <fullName evidence="1">Uncharacterized protein</fullName>
    </submittedName>
</protein>
<dbReference type="PANTHER" id="PTHR10039:SF14">
    <property type="entry name" value="NACHT DOMAIN-CONTAINING PROTEIN"/>
    <property type="match status" value="1"/>
</dbReference>
<dbReference type="AlphaFoldDB" id="A0AA35Q665"/>
<keyword evidence="2" id="KW-1185">Reference proteome</keyword>
<accession>A0AA35Q665</accession>
<dbReference type="EMBL" id="CABFNP030001245">
    <property type="protein sequence ID" value="CAI6093122.1"/>
    <property type="molecule type" value="Genomic_DNA"/>
</dbReference>
<organism evidence="1 2">
    <name type="scientific">Clonostachys chloroleuca</name>
    <dbReference type="NCBI Taxonomy" id="1926264"/>
    <lineage>
        <taxon>Eukaryota</taxon>
        <taxon>Fungi</taxon>
        <taxon>Dikarya</taxon>
        <taxon>Ascomycota</taxon>
        <taxon>Pezizomycotina</taxon>
        <taxon>Sordariomycetes</taxon>
        <taxon>Hypocreomycetidae</taxon>
        <taxon>Hypocreales</taxon>
        <taxon>Bionectriaceae</taxon>
        <taxon>Clonostachys</taxon>
    </lineage>
</organism>
<dbReference type="Proteomes" id="UP001160390">
    <property type="component" value="Unassembled WGS sequence"/>
</dbReference>
<sequence length="197" mass="22413">MALNTFSGLEITKNLVHDDIQKLISDQILRLPSIKSDLRDHIQLGLTNNSGAMFLWVVMVFKELRRCYNAKEVKLALEYIPRDLESEYDRLFCQLLKRLPGGSGNSIGAFRTRRLFQLILGAMEPFSLDQLRHAYAVSCSSASDWEEHMLSEEGIIDTVGDFAMPQLESISLENCVFGLKTPTYPFCGARQERSILY</sequence>
<comment type="caution">
    <text evidence="1">The sequence shown here is derived from an EMBL/GenBank/DDBJ whole genome shotgun (WGS) entry which is preliminary data.</text>
</comment>
<gene>
    <name evidence="1" type="ORF">CCHLO57077_00000173</name>
</gene>
<proteinExistence type="predicted"/>
<dbReference type="PANTHER" id="PTHR10039">
    <property type="entry name" value="AMELOGENIN"/>
    <property type="match status" value="1"/>
</dbReference>
<reference evidence="1" key="1">
    <citation type="submission" date="2023-01" db="EMBL/GenBank/DDBJ databases">
        <authorList>
            <person name="Piombo E."/>
        </authorList>
    </citation>
    <scope>NUCLEOTIDE SEQUENCE</scope>
</reference>
<name>A0AA35Q665_9HYPO</name>
<evidence type="ECO:0000313" key="2">
    <source>
        <dbReference type="Proteomes" id="UP001160390"/>
    </source>
</evidence>
<evidence type="ECO:0000313" key="1">
    <source>
        <dbReference type="EMBL" id="CAI6093122.1"/>
    </source>
</evidence>